<dbReference type="GO" id="GO:0044715">
    <property type="term" value="F:8-oxo-dGDP phosphatase activity"/>
    <property type="evidence" value="ECO:0007669"/>
    <property type="project" value="TreeGrafter"/>
</dbReference>
<dbReference type="FunFam" id="3.90.79.10:FF:000019">
    <property type="entry name" value="Thiamin pyrophosphokinase, putative"/>
    <property type="match status" value="1"/>
</dbReference>
<feature type="domain" description="Nudix hydrolase" evidence="2">
    <location>
        <begin position="278"/>
        <end position="424"/>
    </location>
</feature>
<dbReference type="SUPFAM" id="SSF55811">
    <property type="entry name" value="Nudix"/>
    <property type="match status" value="1"/>
</dbReference>
<dbReference type="PANTHER" id="PTHR13622:SF8">
    <property type="entry name" value="THIAMIN PYROPHOSPHOKINASE 1"/>
    <property type="match status" value="1"/>
</dbReference>
<dbReference type="CDD" id="cd03676">
    <property type="entry name" value="NUDIX_Tnr3_like"/>
    <property type="match status" value="1"/>
</dbReference>
<dbReference type="PANTHER" id="PTHR13622">
    <property type="entry name" value="THIAMIN PYROPHOSPHOKINASE"/>
    <property type="match status" value="1"/>
</dbReference>
<dbReference type="Pfam" id="PF00293">
    <property type="entry name" value="NUDIX"/>
    <property type="match status" value="1"/>
</dbReference>
<evidence type="ECO:0000259" key="2">
    <source>
        <dbReference type="PROSITE" id="PS51462"/>
    </source>
</evidence>
<dbReference type="AlphaFoldDB" id="A0A9Q3J5T3"/>
<feature type="region of interest" description="Disordered" evidence="1">
    <location>
        <begin position="63"/>
        <end position="90"/>
    </location>
</feature>
<sequence>MSEFLKILISCQNFNLSKSIHHHPSIDPSIDSSKDSSKEPSRNHLVEHLVPFFIHAPDHSDHSIVIRPQPTSPKLPSRRTSSSSSRRQSANKILKPLSLYLTKSNSDDQLNLACFQSQSFLSNSNSNSNYDDHEKIRDFSQPIGYLRPCIINALFNDNQKMLEIKTKPCWKFLYSIHQNSNHPIISDTDHQSLLSPWAIAFEDWINDSENRLETRREHLDRLIRNWKQSGLFLDQLSGWRDEEYSVYGPKLYNDLNHLSNLPGSNEAFRIERAAVGLFSFLSFGAHLTAYIKKDDQYYFWIPRRSATKATWPSKLDNTVAGGIPAGESPLETILRESFEEASLDQDFVRSNVRPCGLISYVHRNQFGWISPEIQYTYDLELPFDQSIIPKPNDGESENFKLFTLEELKSSLIEEKFKPNCAGVLIDFLIRHGIFNFENQPSFAQMCTILKQSIDLPLP</sequence>
<dbReference type="Gene3D" id="3.90.79.10">
    <property type="entry name" value="Nucleoside Triphosphate Pyrophosphohydrolase"/>
    <property type="match status" value="1"/>
</dbReference>
<dbReference type="OrthoDB" id="10261522at2759"/>
<organism evidence="3 4">
    <name type="scientific">Austropuccinia psidii MF-1</name>
    <dbReference type="NCBI Taxonomy" id="1389203"/>
    <lineage>
        <taxon>Eukaryota</taxon>
        <taxon>Fungi</taxon>
        <taxon>Dikarya</taxon>
        <taxon>Basidiomycota</taxon>
        <taxon>Pucciniomycotina</taxon>
        <taxon>Pucciniomycetes</taxon>
        <taxon>Pucciniales</taxon>
        <taxon>Sphaerophragmiaceae</taxon>
        <taxon>Austropuccinia</taxon>
    </lineage>
</organism>
<proteinExistence type="predicted"/>
<evidence type="ECO:0000313" key="4">
    <source>
        <dbReference type="Proteomes" id="UP000765509"/>
    </source>
</evidence>
<feature type="compositionally biased region" description="Low complexity" evidence="1">
    <location>
        <begin position="78"/>
        <end position="88"/>
    </location>
</feature>
<comment type="caution">
    <text evidence="3">The sequence shown here is derived from an EMBL/GenBank/DDBJ whole genome shotgun (WGS) entry which is preliminary data.</text>
</comment>
<reference evidence="3" key="1">
    <citation type="submission" date="2021-03" db="EMBL/GenBank/DDBJ databases">
        <title>Draft genome sequence of rust myrtle Austropuccinia psidii MF-1, a brazilian biotype.</title>
        <authorList>
            <person name="Quecine M.C."/>
            <person name="Pachon D.M.R."/>
            <person name="Bonatelli M.L."/>
            <person name="Correr F.H."/>
            <person name="Franceschini L.M."/>
            <person name="Leite T.F."/>
            <person name="Margarido G.R.A."/>
            <person name="Almeida C.A."/>
            <person name="Ferrarezi J.A."/>
            <person name="Labate C.A."/>
        </authorList>
    </citation>
    <scope>NUCLEOTIDE SEQUENCE</scope>
    <source>
        <strain evidence="3">MF-1</strain>
    </source>
</reference>
<keyword evidence="4" id="KW-1185">Reference proteome</keyword>
<protein>
    <recommendedName>
        <fullName evidence="2">Nudix hydrolase domain-containing protein</fullName>
    </recommendedName>
</protein>
<evidence type="ECO:0000313" key="3">
    <source>
        <dbReference type="EMBL" id="MBW0555901.1"/>
    </source>
</evidence>
<dbReference type="InterPro" id="IPR015797">
    <property type="entry name" value="NUDIX_hydrolase-like_dom_sf"/>
</dbReference>
<dbReference type="PROSITE" id="PS51462">
    <property type="entry name" value="NUDIX"/>
    <property type="match status" value="1"/>
</dbReference>
<evidence type="ECO:0000256" key="1">
    <source>
        <dbReference type="SAM" id="MobiDB-lite"/>
    </source>
</evidence>
<gene>
    <name evidence="3" type="ORF">O181_095616</name>
</gene>
<dbReference type="InterPro" id="IPR000086">
    <property type="entry name" value="NUDIX_hydrolase_dom"/>
</dbReference>
<name>A0A9Q3J5T3_9BASI</name>
<dbReference type="Proteomes" id="UP000765509">
    <property type="component" value="Unassembled WGS sequence"/>
</dbReference>
<accession>A0A9Q3J5T3</accession>
<dbReference type="EMBL" id="AVOT02063077">
    <property type="protein sequence ID" value="MBW0555901.1"/>
    <property type="molecule type" value="Genomic_DNA"/>
</dbReference>